<dbReference type="RefSeq" id="WP_200555569.1">
    <property type="nucleotide sequence ID" value="NZ_JAEPES010000002.1"/>
</dbReference>
<dbReference type="EMBL" id="JAEPES010000002">
    <property type="protein sequence ID" value="MBK4347204.1"/>
    <property type="molecule type" value="Genomic_DNA"/>
</dbReference>
<dbReference type="PANTHER" id="PTHR43245">
    <property type="entry name" value="BIFUNCTIONAL POLYMYXIN RESISTANCE PROTEIN ARNA"/>
    <property type="match status" value="1"/>
</dbReference>
<dbReference type="AlphaFoldDB" id="A0A934SSA1"/>
<gene>
    <name evidence="2" type="ORF">IV501_06115</name>
</gene>
<dbReference type="Pfam" id="PF01370">
    <property type="entry name" value="Epimerase"/>
    <property type="match status" value="1"/>
</dbReference>
<comment type="caution">
    <text evidence="2">The sequence shown here is derived from an EMBL/GenBank/DDBJ whole genome shotgun (WGS) entry which is preliminary data.</text>
</comment>
<dbReference type="SUPFAM" id="SSF51735">
    <property type="entry name" value="NAD(P)-binding Rossmann-fold domains"/>
    <property type="match status" value="1"/>
</dbReference>
<proteinExistence type="predicted"/>
<evidence type="ECO:0000259" key="1">
    <source>
        <dbReference type="Pfam" id="PF01370"/>
    </source>
</evidence>
<dbReference type="Gene3D" id="3.40.50.720">
    <property type="entry name" value="NAD(P)-binding Rossmann-like Domain"/>
    <property type="match status" value="1"/>
</dbReference>
<reference evidence="2" key="1">
    <citation type="submission" date="2021-01" db="EMBL/GenBank/DDBJ databases">
        <title>Lacisediminihabitans sp. nov. strain G11-30, isolated from Antarctic Soil.</title>
        <authorList>
            <person name="Li J."/>
        </authorList>
    </citation>
    <scope>NUCLEOTIDE SEQUENCE</scope>
    <source>
        <strain evidence="2">G11-30</strain>
    </source>
</reference>
<keyword evidence="3" id="KW-1185">Reference proteome</keyword>
<dbReference type="PANTHER" id="PTHR43245:SF51">
    <property type="entry name" value="SHORT CHAIN DEHYDROGENASE_REDUCTASE FAMILY 42E, MEMBER 2"/>
    <property type="match status" value="1"/>
</dbReference>
<protein>
    <submittedName>
        <fullName evidence="2">NAD(P)-dependent oxidoreductase</fullName>
    </submittedName>
</protein>
<organism evidence="2 3">
    <name type="scientific">Lacisediminihabitans changchengi</name>
    <dbReference type="NCBI Taxonomy" id="2787634"/>
    <lineage>
        <taxon>Bacteria</taxon>
        <taxon>Bacillati</taxon>
        <taxon>Actinomycetota</taxon>
        <taxon>Actinomycetes</taxon>
        <taxon>Micrococcales</taxon>
        <taxon>Microbacteriaceae</taxon>
        <taxon>Lacisediminihabitans</taxon>
    </lineage>
</organism>
<dbReference type="InterPro" id="IPR050177">
    <property type="entry name" value="Lipid_A_modif_metabolic_enz"/>
</dbReference>
<dbReference type="InterPro" id="IPR001509">
    <property type="entry name" value="Epimerase_deHydtase"/>
</dbReference>
<name>A0A934SSA1_9MICO</name>
<accession>A0A934SSA1</accession>
<dbReference type="InterPro" id="IPR036291">
    <property type="entry name" value="NAD(P)-bd_dom_sf"/>
</dbReference>
<evidence type="ECO:0000313" key="2">
    <source>
        <dbReference type="EMBL" id="MBK4347204.1"/>
    </source>
</evidence>
<evidence type="ECO:0000313" key="3">
    <source>
        <dbReference type="Proteomes" id="UP000636458"/>
    </source>
</evidence>
<feature type="domain" description="NAD-dependent epimerase/dehydratase" evidence="1">
    <location>
        <begin position="1"/>
        <end position="198"/>
    </location>
</feature>
<dbReference type="Proteomes" id="UP000636458">
    <property type="component" value="Unassembled WGS sequence"/>
</dbReference>
<sequence>MTGTNGFVGGAVARALAADGHDVDAYTRQRWDITAGPLSDPAETVKADAVVHCAALADDWAPLDRALRVNVEGTRNVVQSFPGARFVHLSTSSVYDAFAPTITAAESAAPCTRYLSTYSRSKAEAEAVLPADAVVLRPHAVYGSGDTTLLPRVLAGIRRRRLFLPDGARVLHSLTHIDNLVQAVRLSLGGRPGVYNVADEAPVLLSEVLTELLAKQGRPDVVLRRIPYRTAFAAATVAEKLPGRPRLTRYAVSQLGLERTLDLTAIRTHLGYRPTATSLSCAEHW</sequence>